<evidence type="ECO:0000256" key="2">
    <source>
        <dbReference type="ARBA" id="ARBA00022630"/>
    </source>
</evidence>
<evidence type="ECO:0000259" key="6">
    <source>
        <dbReference type="Pfam" id="PF14759"/>
    </source>
</evidence>
<sequence>MTAPPDRVVIVGGGLAGHTAAATLRSQGFHGAVTLLTQESAHPYDRPPLSKELLLDSKFQPMLGPDLADLDIRVHTETAAVAIRAGEIHTASATFPFDAAVLAPGLRARNLPGAPQAMVLRDIEDAIRLRAELRPDRSVLIAGAGLIGSEVATAAAALGCCVTVVSPEFGPAMPGIPNEVLAQIRGWYDECGIELVTGVRAMETSAAGVLFSDSSVRAADLVIAAIGGVPATSWLTDAVEVDRRGFIVADEYLRTTLPGVYAVGDAVSWRSKRYGGETHLEHWQHAAESGQAAARNILGDNEIYDPLPYFWSHQLGHSLHYVGRHDPDDHCAIEPDPRSGRAVTWTRDGRPTAVLAIDAAHLVRRARTAIDTKASVAR</sequence>
<dbReference type="PANTHER" id="PTHR43557">
    <property type="entry name" value="APOPTOSIS-INDUCING FACTOR 1"/>
    <property type="match status" value="1"/>
</dbReference>
<evidence type="ECO:0000256" key="1">
    <source>
        <dbReference type="ARBA" id="ARBA00001974"/>
    </source>
</evidence>
<keyword evidence="4" id="KW-0560">Oxidoreductase</keyword>
<dbReference type="PRINTS" id="PR00368">
    <property type="entry name" value="FADPNR"/>
</dbReference>
<comment type="caution">
    <text evidence="7">The sequence shown here is derived from an EMBL/GenBank/DDBJ whole genome shotgun (WGS) entry which is preliminary data.</text>
</comment>
<organism evidence="7 8">
    <name type="scientific">Nocardia panacis</name>
    <dbReference type="NCBI Taxonomy" id="2340916"/>
    <lineage>
        <taxon>Bacteria</taxon>
        <taxon>Bacillati</taxon>
        <taxon>Actinomycetota</taxon>
        <taxon>Actinomycetes</taxon>
        <taxon>Mycobacteriales</taxon>
        <taxon>Nocardiaceae</taxon>
        <taxon>Nocardia</taxon>
    </lineage>
</organism>
<dbReference type="Pfam" id="PF07992">
    <property type="entry name" value="Pyr_redox_2"/>
    <property type="match status" value="1"/>
</dbReference>
<dbReference type="SUPFAM" id="SSF55424">
    <property type="entry name" value="FAD/NAD-linked reductases, dimerisation (C-terminal) domain"/>
    <property type="match status" value="1"/>
</dbReference>
<dbReference type="PRINTS" id="PR00469">
    <property type="entry name" value="PNDRDTASEII"/>
</dbReference>
<keyword evidence="3" id="KW-0274">FAD</keyword>
<dbReference type="SUPFAM" id="SSF51905">
    <property type="entry name" value="FAD/NAD(P)-binding domain"/>
    <property type="match status" value="1"/>
</dbReference>
<accession>A0A3A4KB19</accession>
<proteinExistence type="predicted"/>
<evidence type="ECO:0000313" key="8">
    <source>
        <dbReference type="Proteomes" id="UP000266677"/>
    </source>
</evidence>
<feature type="domain" description="Reductase C-terminal" evidence="6">
    <location>
        <begin position="309"/>
        <end position="377"/>
    </location>
</feature>
<dbReference type="Pfam" id="PF14759">
    <property type="entry name" value="Reductase_C"/>
    <property type="match status" value="1"/>
</dbReference>
<dbReference type="AlphaFoldDB" id="A0A3A4KB19"/>
<dbReference type="Proteomes" id="UP000266677">
    <property type="component" value="Unassembled WGS sequence"/>
</dbReference>
<dbReference type="PANTHER" id="PTHR43557:SF2">
    <property type="entry name" value="RIESKE DOMAIN-CONTAINING PROTEIN-RELATED"/>
    <property type="match status" value="1"/>
</dbReference>
<dbReference type="EMBL" id="QZFU01000036">
    <property type="protein sequence ID" value="RJO70791.1"/>
    <property type="molecule type" value="Genomic_DNA"/>
</dbReference>
<dbReference type="InterPro" id="IPR016156">
    <property type="entry name" value="FAD/NAD-linked_Rdtase_dimer_sf"/>
</dbReference>
<dbReference type="RefSeq" id="WP_120043848.1">
    <property type="nucleotide sequence ID" value="NZ_QZFU01000036.1"/>
</dbReference>
<protein>
    <submittedName>
        <fullName evidence="7">FAD-dependent oxidoreductase</fullName>
    </submittedName>
</protein>
<dbReference type="InterPro" id="IPR036188">
    <property type="entry name" value="FAD/NAD-bd_sf"/>
</dbReference>
<feature type="domain" description="FAD/NAD(P)-binding" evidence="5">
    <location>
        <begin position="7"/>
        <end position="290"/>
    </location>
</feature>
<dbReference type="OrthoDB" id="3568330at2"/>
<dbReference type="Gene3D" id="3.50.50.60">
    <property type="entry name" value="FAD/NAD(P)-binding domain"/>
    <property type="match status" value="2"/>
</dbReference>
<dbReference type="InterPro" id="IPR050446">
    <property type="entry name" value="FAD-oxidoreductase/Apoptosis"/>
</dbReference>
<reference evidence="7 8" key="1">
    <citation type="submission" date="2018-09" db="EMBL/GenBank/DDBJ databases">
        <title>YIM PH21274 draft genome.</title>
        <authorList>
            <person name="Miao C."/>
        </authorList>
    </citation>
    <scope>NUCLEOTIDE SEQUENCE [LARGE SCALE GENOMIC DNA]</scope>
    <source>
        <strain evidence="7 8">YIM PH 21724</strain>
    </source>
</reference>
<evidence type="ECO:0000256" key="3">
    <source>
        <dbReference type="ARBA" id="ARBA00022827"/>
    </source>
</evidence>
<name>A0A3A4KB19_9NOCA</name>
<evidence type="ECO:0000313" key="7">
    <source>
        <dbReference type="EMBL" id="RJO70791.1"/>
    </source>
</evidence>
<dbReference type="GO" id="GO:0016651">
    <property type="term" value="F:oxidoreductase activity, acting on NAD(P)H"/>
    <property type="evidence" value="ECO:0007669"/>
    <property type="project" value="TreeGrafter"/>
</dbReference>
<dbReference type="InterPro" id="IPR028202">
    <property type="entry name" value="Reductase_C"/>
</dbReference>
<keyword evidence="8" id="KW-1185">Reference proteome</keyword>
<dbReference type="Gene3D" id="3.30.390.30">
    <property type="match status" value="1"/>
</dbReference>
<dbReference type="InterPro" id="IPR023753">
    <property type="entry name" value="FAD/NAD-binding_dom"/>
</dbReference>
<evidence type="ECO:0000259" key="5">
    <source>
        <dbReference type="Pfam" id="PF07992"/>
    </source>
</evidence>
<evidence type="ECO:0000256" key="4">
    <source>
        <dbReference type="ARBA" id="ARBA00023002"/>
    </source>
</evidence>
<dbReference type="GO" id="GO:0005737">
    <property type="term" value="C:cytoplasm"/>
    <property type="evidence" value="ECO:0007669"/>
    <property type="project" value="TreeGrafter"/>
</dbReference>
<keyword evidence="2" id="KW-0285">Flavoprotein</keyword>
<comment type="cofactor">
    <cofactor evidence="1">
        <name>FAD</name>
        <dbReference type="ChEBI" id="CHEBI:57692"/>
    </cofactor>
</comment>
<gene>
    <name evidence="7" type="ORF">D5S18_26715</name>
</gene>